<reference evidence="4 5" key="1">
    <citation type="submission" date="2016-11" db="EMBL/GenBank/DDBJ databases">
        <authorList>
            <person name="Jaros S."/>
            <person name="Januszkiewicz K."/>
            <person name="Wedrychowicz H."/>
        </authorList>
    </citation>
    <scope>NUCLEOTIDE SEQUENCE [LARGE SCALE GENOMIC DNA]</scope>
    <source>
        <strain evidence="4 5">LMG 20594</strain>
    </source>
</reference>
<dbReference type="EMBL" id="FRAB01000048">
    <property type="protein sequence ID" value="SHK95755.1"/>
    <property type="molecule type" value="Genomic_DNA"/>
</dbReference>
<evidence type="ECO:0000259" key="3">
    <source>
        <dbReference type="Pfam" id="PF02371"/>
    </source>
</evidence>
<dbReference type="KEGG" id="pts:CUJ90_07190"/>
<sequence length="407" mass="44562">MQVLYPRCAGLDIHKDIIVACVRCVSAPAHHEVQSFCSTTKGLLALSDWLAAHGCSHVAMEATGVYWKPVWHVLEGSFELVLGNAAHIRNVPGRKTDVNDATWIADLLAHGLIRSSFVPPAAIQELRDLTRTRKQLTREIAQHCLRIQKLLEDANLKLGSVLSDVLGGSGRAILKAIISGENNPVLLAALAQGHARKKTGELREALRGRITSHHRTMLALHLQLIDALEHALTDLDAAVGLALTPIRQHVQLLKTIPGVGDLTARVLVAEIGVDMMRFPDSAHLISWAGLCPRNDESAGKRRSTRVRKSGTWLKTALVTAAWAAVRTKNSYLFAQFTRIKARRGSKKAIIAVAASMLTAAWHLLRNGVEYADLGADYFARHDMQNTVKRLLKRLTDLGYPVQPASPS</sequence>
<dbReference type="Pfam" id="PF02371">
    <property type="entry name" value="Transposase_20"/>
    <property type="match status" value="1"/>
</dbReference>
<dbReference type="OrthoDB" id="9815354at2"/>
<dbReference type="Proteomes" id="UP000184395">
    <property type="component" value="Unassembled WGS sequence"/>
</dbReference>
<dbReference type="KEGG" id="pts:CUJ90_19610"/>
<dbReference type="InterPro" id="IPR047650">
    <property type="entry name" value="Transpos_IS110"/>
</dbReference>
<keyword evidence="1" id="KW-0175">Coiled coil</keyword>
<dbReference type="RefSeq" id="WP_073431994.1">
    <property type="nucleotide sequence ID" value="NZ_CADFGY010000038.1"/>
</dbReference>
<feature type="domain" description="Transposase IS110-like N-terminal" evidence="2">
    <location>
        <begin position="9"/>
        <end position="153"/>
    </location>
</feature>
<dbReference type="InterPro" id="IPR003346">
    <property type="entry name" value="Transposase_20"/>
</dbReference>
<dbReference type="PANTHER" id="PTHR33055:SF15">
    <property type="entry name" value="TRANSPOSASE-RELATED"/>
    <property type="match status" value="1"/>
</dbReference>
<proteinExistence type="predicted"/>
<name>A0A1M6WQF5_9BURK</name>
<evidence type="ECO:0000259" key="2">
    <source>
        <dbReference type="Pfam" id="PF01548"/>
    </source>
</evidence>
<dbReference type="Pfam" id="PF01548">
    <property type="entry name" value="DEDD_Tnp_IS110"/>
    <property type="match status" value="1"/>
</dbReference>
<protein>
    <submittedName>
        <fullName evidence="4">Transposase</fullName>
    </submittedName>
</protein>
<organism evidence="4 5">
    <name type="scientific">Paraburkholderia terricola</name>
    <dbReference type="NCBI Taxonomy" id="169427"/>
    <lineage>
        <taxon>Bacteria</taxon>
        <taxon>Pseudomonadati</taxon>
        <taxon>Pseudomonadota</taxon>
        <taxon>Betaproteobacteria</taxon>
        <taxon>Burkholderiales</taxon>
        <taxon>Burkholderiaceae</taxon>
        <taxon>Paraburkholderia</taxon>
    </lineage>
</organism>
<dbReference type="GO" id="GO:0003677">
    <property type="term" value="F:DNA binding"/>
    <property type="evidence" value="ECO:0007669"/>
    <property type="project" value="InterPro"/>
</dbReference>
<evidence type="ECO:0000256" key="1">
    <source>
        <dbReference type="SAM" id="Coils"/>
    </source>
</evidence>
<gene>
    <name evidence="4" type="ORF">SAMN05192548_104811</name>
</gene>
<dbReference type="GO" id="GO:0006313">
    <property type="term" value="P:DNA transposition"/>
    <property type="evidence" value="ECO:0007669"/>
    <property type="project" value="InterPro"/>
</dbReference>
<evidence type="ECO:0000313" key="4">
    <source>
        <dbReference type="EMBL" id="SHK95755.1"/>
    </source>
</evidence>
<dbReference type="GO" id="GO:0004803">
    <property type="term" value="F:transposase activity"/>
    <property type="evidence" value="ECO:0007669"/>
    <property type="project" value="InterPro"/>
</dbReference>
<dbReference type="AlphaFoldDB" id="A0A1M6WQF5"/>
<dbReference type="PANTHER" id="PTHR33055">
    <property type="entry name" value="TRANSPOSASE FOR INSERTION SEQUENCE ELEMENT IS1111A"/>
    <property type="match status" value="1"/>
</dbReference>
<evidence type="ECO:0000313" key="5">
    <source>
        <dbReference type="Proteomes" id="UP000184395"/>
    </source>
</evidence>
<accession>A0A1M6WQF5</accession>
<dbReference type="STRING" id="169427.SAMN05192548_104811"/>
<dbReference type="InterPro" id="IPR002525">
    <property type="entry name" value="Transp_IS110-like_N"/>
</dbReference>
<feature type="coiled-coil region" evidence="1">
    <location>
        <begin position="126"/>
        <end position="153"/>
    </location>
</feature>
<feature type="domain" description="Transposase IS116/IS110/IS902 C-terminal" evidence="3">
    <location>
        <begin position="251"/>
        <end position="331"/>
    </location>
</feature>
<dbReference type="NCBIfam" id="NF033542">
    <property type="entry name" value="transpos_IS110"/>
    <property type="match status" value="1"/>
</dbReference>
<dbReference type="GeneID" id="301980362"/>